<dbReference type="RefSeq" id="WP_052474732.1">
    <property type="nucleotide sequence ID" value="NZ_JXRP01000017.1"/>
</dbReference>
<dbReference type="InterPro" id="IPR032693">
    <property type="entry name" value="YtkA-like_dom"/>
</dbReference>
<organism evidence="3 4">
    <name type="scientific">Jeotgalibacillus soli</name>
    <dbReference type="NCBI Taxonomy" id="889306"/>
    <lineage>
        <taxon>Bacteria</taxon>
        <taxon>Bacillati</taxon>
        <taxon>Bacillota</taxon>
        <taxon>Bacilli</taxon>
        <taxon>Bacillales</taxon>
        <taxon>Caryophanaceae</taxon>
        <taxon>Jeotgalibacillus</taxon>
    </lineage>
</organism>
<dbReference type="PROSITE" id="PS51257">
    <property type="entry name" value="PROKAR_LIPOPROTEIN"/>
    <property type="match status" value="1"/>
</dbReference>
<protein>
    <recommendedName>
        <fullName evidence="2">YtkA-like domain-containing protein</fullName>
    </recommendedName>
</protein>
<reference evidence="3 4" key="1">
    <citation type="submission" date="2015-01" db="EMBL/GenBank/DDBJ databases">
        <title>Genome sequencing of Jeotgalibacillus soli.</title>
        <authorList>
            <person name="Goh K.M."/>
            <person name="Chan K.-G."/>
            <person name="Yaakop A.S."/>
            <person name="Ee R."/>
            <person name="Gan H.M."/>
            <person name="Chan C.S."/>
        </authorList>
    </citation>
    <scope>NUCLEOTIDE SEQUENCE [LARGE SCALE GENOMIC DNA]</scope>
    <source>
        <strain evidence="3 4">P9</strain>
    </source>
</reference>
<keyword evidence="4" id="KW-1185">Reference proteome</keyword>
<sequence length="163" mass="18381">MKRLLQGLVLGNIVTVMVACGGTDDNTGAEETTQSLVPVEVTFNIDEQAEPGDTLTFEVEVTQGDEQVDDAHEVTFEVWQPNHKEHSEMIEATNEEEGKYIASYTFEEESLYYVQAHVTARDTHVMPRMEVLVGDPDLSAIEDEELQTEMDHDNQNEENDHSH</sequence>
<dbReference type="AlphaFoldDB" id="A0A0C2V9J0"/>
<proteinExistence type="predicted"/>
<evidence type="ECO:0000259" key="2">
    <source>
        <dbReference type="Pfam" id="PF13115"/>
    </source>
</evidence>
<comment type="caution">
    <text evidence="3">The sequence shown here is derived from an EMBL/GenBank/DDBJ whole genome shotgun (WGS) entry which is preliminary data.</text>
</comment>
<feature type="compositionally biased region" description="Basic and acidic residues" evidence="1">
    <location>
        <begin position="149"/>
        <end position="163"/>
    </location>
</feature>
<dbReference type="OrthoDB" id="2679563at2"/>
<dbReference type="STRING" id="889306.KP78_19660"/>
<evidence type="ECO:0000256" key="1">
    <source>
        <dbReference type="SAM" id="MobiDB-lite"/>
    </source>
</evidence>
<evidence type="ECO:0000313" key="3">
    <source>
        <dbReference type="EMBL" id="KIL45617.1"/>
    </source>
</evidence>
<name>A0A0C2V9J0_9BACL</name>
<dbReference type="EMBL" id="JXRP01000017">
    <property type="protein sequence ID" value="KIL45617.1"/>
    <property type="molecule type" value="Genomic_DNA"/>
</dbReference>
<dbReference type="Proteomes" id="UP000031938">
    <property type="component" value="Unassembled WGS sequence"/>
</dbReference>
<dbReference type="PATRIC" id="fig|889306.3.peg.1986"/>
<dbReference type="Pfam" id="PF13115">
    <property type="entry name" value="YtkA"/>
    <property type="match status" value="1"/>
</dbReference>
<accession>A0A0C2V9J0</accession>
<feature type="domain" description="YtkA-like" evidence="2">
    <location>
        <begin position="38"/>
        <end position="117"/>
    </location>
</feature>
<feature type="region of interest" description="Disordered" evidence="1">
    <location>
        <begin position="142"/>
        <end position="163"/>
    </location>
</feature>
<gene>
    <name evidence="3" type="ORF">KP78_19660</name>
</gene>
<evidence type="ECO:0000313" key="4">
    <source>
        <dbReference type="Proteomes" id="UP000031938"/>
    </source>
</evidence>